<keyword evidence="6" id="KW-1185">Reference proteome</keyword>
<gene>
    <name evidence="5" type="ORF">H4W34_003422</name>
</gene>
<dbReference type="PROSITE" id="PS01124">
    <property type="entry name" value="HTH_ARAC_FAMILY_2"/>
    <property type="match status" value="1"/>
</dbReference>
<keyword evidence="2" id="KW-0238">DNA-binding</keyword>
<dbReference type="PANTHER" id="PTHR46796:SF15">
    <property type="entry name" value="BLL1074 PROTEIN"/>
    <property type="match status" value="1"/>
</dbReference>
<evidence type="ECO:0000259" key="4">
    <source>
        <dbReference type="PROSITE" id="PS01124"/>
    </source>
</evidence>
<dbReference type="EMBL" id="JADBDZ010000001">
    <property type="protein sequence ID" value="MBE1533589.1"/>
    <property type="molecule type" value="Genomic_DNA"/>
</dbReference>
<comment type="caution">
    <text evidence="5">The sequence shown here is derived from an EMBL/GenBank/DDBJ whole genome shotgun (WGS) entry which is preliminary data.</text>
</comment>
<proteinExistence type="predicted"/>
<keyword evidence="3" id="KW-0804">Transcription</keyword>
<dbReference type="Gene3D" id="1.10.10.60">
    <property type="entry name" value="Homeodomain-like"/>
    <property type="match status" value="1"/>
</dbReference>
<dbReference type="InterPro" id="IPR018060">
    <property type="entry name" value="HTH_AraC"/>
</dbReference>
<evidence type="ECO:0000256" key="3">
    <source>
        <dbReference type="ARBA" id="ARBA00023163"/>
    </source>
</evidence>
<reference evidence="5 6" key="1">
    <citation type="submission" date="2020-10" db="EMBL/GenBank/DDBJ databases">
        <title>Sequencing the genomes of 1000 actinobacteria strains.</title>
        <authorList>
            <person name="Klenk H.-P."/>
        </authorList>
    </citation>
    <scope>NUCLEOTIDE SEQUENCE [LARGE SCALE GENOMIC DNA]</scope>
    <source>
        <strain evidence="5 6">DSM 46744</strain>
    </source>
</reference>
<name>A0ABR9JSN9_9ACTN</name>
<organism evidence="5 6">
    <name type="scientific">Actinomadura algeriensis</name>
    <dbReference type="NCBI Taxonomy" id="1679523"/>
    <lineage>
        <taxon>Bacteria</taxon>
        <taxon>Bacillati</taxon>
        <taxon>Actinomycetota</taxon>
        <taxon>Actinomycetes</taxon>
        <taxon>Streptosporangiales</taxon>
        <taxon>Thermomonosporaceae</taxon>
        <taxon>Actinomadura</taxon>
    </lineage>
</organism>
<feature type="domain" description="HTH araC/xylS-type" evidence="4">
    <location>
        <begin position="178"/>
        <end position="252"/>
    </location>
</feature>
<protein>
    <submittedName>
        <fullName evidence="5">AraC-like DNA-binding protein</fullName>
    </submittedName>
</protein>
<dbReference type="Proteomes" id="UP000627838">
    <property type="component" value="Unassembled WGS sequence"/>
</dbReference>
<dbReference type="Pfam" id="PF12833">
    <property type="entry name" value="HTH_18"/>
    <property type="match status" value="1"/>
</dbReference>
<sequence>MQVHSVMADDTGPCEIVVRAAHPRLRPYVIGYSGFRAAVPSGRPLRRRVLPLNLAVLIIDFDGPCSTVTGPRGTPLVSEEAGWRRGVSIGFTPAGVAALCDLPIRDLVGAAAPPADVLGPRVARLADRLAEAPGWDARFDVLDERLSAWPAPSAARPDDLVLRAWWRLQAPAGPVGGVARDLGVSLRYLQLGFRRHIGLPPKTVARIARFQRAAQVIGDPAAAVACGYADQPHFSRDVREMSGLSPTELFAFVQDGRASAPLASGA</sequence>
<evidence type="ECO:0000313" key="5">
    <source>
        <dbReference type="EMBL" id="MBE1533589.1"/>
    </source>
</evidence>
<dbReference type="InterPro" id="IPR050204">
    <property type="entry name" value="AraC_XylS_family_regulators"/>
</dbReference>
<keyword evidence="1" id="KW-0805">Transcription regulation</keyword>
<dbReference type="PANTHER" id="PTHR46796">
    <property type="entry name" value="HTH-TYPE TRANSCRIPTIONAL ACTIVATOR RHAS-RELATED"/>
    <property type="match status" value="1"/>
</dbReference>
<evidence type="ECO:0000256" key="1">
    <source>
        <dbReference type="ARBA" id="ARBA00023015"/>
    </source>
</evidence>
<evidence type="ECO:0000256" key="2">
    <source>
        <dbReference type="ARBA" id="ARBA00023125"/>
    </source>
</evidence>
<dbReference type="SMART" id="SM00342">
    <property type="entry name" value="HTH_ARAC"/>
    <property type="match status" value="1"/>
</dbReference>
<evidence type="ECO:0000313" key="6">
    <source>
        <dbReference type="Proteomes" id="UP000627838"/>
    </source>
</evidence>
<accession>A0ABR9JSN9</accession>
<dbReference type="RefSeq" id="WP_318784158.1">
    <property type="nucleotide sequence ID" value="NZ_JADBDZ010000001.1"/>
</dbReference>